<sequence>MKALYQRGLLARVGPVAAVAIVLATAACSTTEPAAPAAGKERPVALAAAPSRPTVAHGDVKFSELIENAPKSVVAGERLNVELLKRFYARHGFAPVWTARQGQANALIDAVSRAGEHGLSPDLFHANLLQSPTLPTVDRELLLSDAFLSYADALARGYMPLERRRDDHALTPDPVDAAAVLDKAIGSPDPAAVIEALAPTTPTYRLLRQALKDARAGGGTTATPRMREIAVNLERERWLPRRLPADRVWVNAADERLVLYRDDRPIFSTRVIVGQDDVRNQSPEFEVPIEAVWFNPPWNIPDDITNQEIMPKARLDPTYLAKRNIVMLPDGSLQQRAGANSGLGQLIFDMRNRFDVYLHDTPGKHLFSLNGRRISHGCIRVENPRQLAALLMREPIDSINETIATGDTTRRALPKPVPVFVVYETAFADADGKLQYRADSYRRDAAIWKYLDPKGRAVAER</sequence>
<comment type="similarity">
    <text evidence="2">Belongs to the YkuD family.</text>
</comment>
<dbReference type="InterPro" id="IPR052905">
    <property type="entry name" value="LD-transpeptidase_YkuD-like"/>
</dbReference>
<evidence type="ECO:0000259" key="9">
    <source>
        <dbReference type="PROSITE" id="PS52029"/>
    </source>
</evidence>
<dbReference type="GO" id="GO:0009252">
    <property type="term" value="P:peptidoglycan biosynthetic process"/>
    <property type="evidence" value="ECO:0007669"/>
    <property type="project" value="UniProtKB-UniPathway"/>
</dbReference>
<evidence type="ECO:0000256" key="7">
    <source>
        <dbReference type="PROSITE-ProRule" id="PRU01373"/>
    </source>
</evidence>
<evidence type="ECO:0000313" key="10">
    <source>
        <dbReference type="EMBL" id="GEP59101.1"/>
    </source>
</evidence>
<dbReference type="Gene3D" id="2.40.440.10">
    <property type="entry name" value="L,D-transpeptidase catalytic domain-like"/>
    <property type="match status" value="1"/>
</dbReference>
<dbReference type="Pfam" id="PF20142">
    <property type="entry name" value="Scaffold"/>
    <property type="match status" value="1"/>
</dbReference>
<evidence type="ECO:0000256" key="6">
    <source>
        <dbReference type="ARBA" id="ARBA00023316"/>
    </source>
</evidence>
<feature type="active site" description="Proton donor/acceptor" evidence="7">
    <location>
        <position position="359"/>
    </location>
</feature>
<keyword evidence="5 7" id="KW-0573">Peptidoglycan synthesis</keyword>
<reference evidence="10 11" key="1">
    <citation type="submission" date="2019-07" db="EMBL/GenBank/DDBJ databases">
        <title>Whole genome shotgun sequence of Reyranella soli NBRC 108950.</title>
        <authorList>
            <person name="Hosoyama A."/>
            <person name="Uohara A."/>
            <person name="Ohji S."/>
            <person name="Ichikawa N."/>
        </authorList>
    </citation>
    <scope>NUCLEOTIDE SEQUENCE [LARGE SCALE GENOMIC DNA]</scope>
    <source>
        <strain evidence="10 11">NBRC 108950</strain>
    </source>
</reference>
<organism evidence="10 11">
    <name type="scientific">Reyranella soli</name>
    <dbReference type="NCBI Taxonomy" id="1230389"/>
    <lineage>
        <taxon>Bacteria</taxon>
        <taxon>Pseudomonadati</taxon>
        <taxon>Pseudomonadota</taxon>
        <taxon>Alphaproteobacteria</taxon>
        <taxon>Hyphomicrobiales</taxon>
        <taxon>Reyranellaceae</taxon>
        <taxon>Reyranella</taxon>
    </lineage>
</organism>
<dbReference type="GO" id="GO:0071555">
    <property type="term" value="P:cell wall organization"/>
    <property type="evidence" value="ECO:0007669"/>
    <property type="project" value="UniProtKB-UniRule"/>
</dbReference>
<accession>A0A512NJH6</accession>
<proteinExistence type="inferred from homology"/>
<dbReference type="SUPFAM" id="SSF141523">
    <property type="entry name" value="L,D-transpeptidase catalytic domain-like"/>
    <property type="match status" value="1"/>
</dbReference>
<dbReference type="GO" id="GO:0016740">
    <property type="term" value="F:transferase activity"/>
    <property type="evidence" value="ECO:0007669"/>
    <property type="project" value="UniProtKB-KW"/>
</dbReference>
<dbReference type="PROSITE" id="PS52029">
    <property type="entry name" value="LD_TPASE"/>
    <property type="match status" value="1"/>
</dbReference>
<evidence type="ECO:0000256" key="3">
    <source>
        <dbReference type="ARBA" id="ARBA00022679"/>
    </source>
</evidence>
<keyword evidence="11" id="KW-1185">Reference proteome</keyword>
<keyword evidence="8" id="KW-0732">Signal</keyword>
<evidence type="ECO:0000256" key="4">
    <source>
        <dbReference type="ARBA" id="ARBA00022960"/>
    </source>
</evidence>
<keyword evidence="4 7" id="KW-0133">Cell shape</keyword>
<dbReference type="GO" id="GO:0008360">
    <property type="term" value="P:regulation of cell shape"/>
    <property type="evidence" value="ECO:0007669"/>
    <property type="project" value="UniProtKB-UniRule"/>
</dbReference>
<evidence type="ECO:0000313" key="11">
    <source>
        <dbReference type="Proteomes" id="UP000321058"/>
    </source>
</evidence>
<comment type="pathway">
    <text evidence="1 7">Cell wall biogenesis; peptidoglycan biosynthesis.</text>
</comment>
<dbReference type="EMBL" id="BKAJ01000119">
    <property type="protein sequence ID" value="GEP59101.1"/>
    <property type="molecule type" value="Genomic_DNA"/>
</dbReference>
<dbReference type="AlphaFoldDB" id="A0A512NJH6"/>
<dbReference type="InterPro" id="IPR038063">
    <property type="entry name" value="Transpep_catalytic_dom"/>
</dbReference>
<dbReference type="InterPro" id="IPR005490">
    <property type="entry name" value="LD_TPept_cat_dom"/>
</dbReference>
<feature type="signal peptide" evidence="8">
    <location>
        <begin position="1"/>
        <end position="26"/>
    </location>
</feature>
<name>A0A512NJH6_9HYPH</name>
<dbReference type="UniPathway" id="UPA00219"/>
<evidence type="ECO:0000256" key="1">
    <source>
        <dbReference type="ARBA" id="ARBA00004752"/>
    </source>
</evidence>
<dbReference type="OrthoDB" id="9778545at2"/>
<feature type="domain" description="L,D-TPase catalytic" evidence="9">
    <location>
        <begin position="246"/>
        <end position="399"/>
    </location>
</feature>
<dbReference type="GO" id="GO:0004180">
    <property type="term" value="F:carboxypeptidase activity"/>
    <property type="evidence" value="ECO:0007669"/>
    <property type="project" value="UniProtKB-ARBA"/>
</dbReference>
<dbReference type="PROSITE" id="PS51257">
    <property type="entry name" value="PROKAR_LIPOPROTEIN"/>
    <property type="match status" value="1"/>
</dbReference>
<dbReference type="CDD" id="cd16913">
    <property type="entry name" value="YkuD_like"/>
    <property type="match status" value="1"/>
</dbReference>
<evidence type="ECO:0000256" key="8">
    <source>
        <dbReference type="SAM" id="SignalP"/>
    </source>
</evidence>
<keyword evidence="6 7" id="KW-0961">Cell wall biogenesis/degradation</keyword>
<dbReference type="InterPro" id="IPR045380">
    <property type="entry name" value="LD_TPept_scaffold_dom"/>
</dbReference>
<feature type="active site" description="Nucleophile" evidence="7">
    <location>
        <position position="378"/>
    </location>
</feature>
<comment type="caution">
    <text evidence="10">The sequence shown here is derived from an EMBL/GenBank/DDBJ whole genome shotgun (WGS) entry which is preliminary data.</text>
</comment>
<feature type="chain" id="PRO_5021725763" description="L,D-TPase catalytic domain-containing protein" evidence="8">
    <location>
        <begin position="27"/>
        <end position="461"/>
    </location>
</feature>
<dbReference type="Pfam" id="PF03734">
    <property type="entry name" value="YkuD"/>
    <property type="match status" value="1"/>
</dbReference>
<evidence type="ECO:0000256" key="2">
    <source>
        <dbReference type="ARBA" id="ARBA00005992"/>
    </source>
</evidence>
<keyword evidence="3" id="KW-0808">Transferase</keyword>
<evidence type="ECO:0000256" key="5">
    <source>
        <dbReference type="ARBA" id="ARBA00022984"/>
    </source>
</evidence>
<dbReference type="Proteomes" id="UP000321058">
    <property type="component" value="Unassembled WGS sequence"/>
</dbReference>
<gene>
    <name evidence="10" type="ORF">RSO01_62670</name>
</gene>
<dbReference type="RefSeq" id="WP_147154460.1">
    <property type="nucleotide sequence ID" value="NZ_BKAJ01000119.1"/>
</dbReference>
<dbReference type="PANTHER" id="PTHR41533">
    <property type="entry name" value="L,D-TRANSPEPTIDASE HI_1667-RELATED"/>
    <property type="match status" value="1"/>
</dbReference>
<dbReference type="PANTHER" id="PTHR41533:SF2">
    <property type="entry name" value="BLR7131 PROTEIN"/>
    <property type="match status" value="1"/>
</dbReference>
<protein>
    <recommendedName>
        <fullName evidence="9">L,D-TPase catalytic domain-containing protein</fullName>
    </recommendedName>
</protein>